<dbReference type="PANTHER" id="PTHR12121:SF45">
    <property type="entry name" value="NOCTURNIN"/>
    <property type="match status" value="1"/>
</dbReference>
<dbReference type="AlphaFoldDB" id="A0A9P1CUR6"/>
<dbReference type="SUPFAM" id="SSF56219">
    <property type="entry name" value="DNase I-like"/>
    <property type="match status" value="1"/>
</dbReference>
<reference evidence="4" key="1">
    <citation type="submission" date="2022-10" db="EMBL/GenBank/DDBJ databases">
        <authorList>
            <person name="Chen Y."/>
            <person name="Dougan E. K."/>
            <person name="Chan C."/>
            <person name="Rhodes N."/>
            <person name="Thang M."/>
        </authorList>
    </citation>
    <scope>NUCLEOTIDE SEQUENCE</scope>
</reference>
<gene>
    <name evidence="4" type="ORF">C1SCF055_LOCUS23704</name>
</gene>
<evidence type="ECO:0000313" key="6">
    <source>
        <dbReference type="Proteomes" id="UP001152797"/>
    </source>
</evidence>
<evidence type="ECO:0000259" key="3">
    <source>
        <dbReference type="Pfam" id="PF03372"/>
    </source>
</evidence>
<dbReference type="SUPFAM" id="SSF50249">
    <property type="entry name" value="Nucleic acid-binding proteins"/>
    <property type="match status" value="1"/>
</dbReference>
<dbReference type="InterPro" id="IPR005135">
    <property type="entry name" value="Endo/exonuclease/phosphatase"/>
</dbReference>
<name>A0A9P1CUR6_9DINO</name>
<dbReference type="EMBL" id="CAMXCT010002319">
    <property type="protein sequence ID" value="CAI3997313.1"/>
    <property type="molecule type" value="Genomic_DNA"/>
</dbReference>
<dbReference type="EMBL" id="CAMXCT030002319">
    <property type="protein sequence ID" value="CAL4784625.1"/>
    <property type="molecule type" value="Genomic_DNA"/>
</dbReference>
<comment type="caution">
    <text evidence="4">The sequence shown here is derived from an EMBL/GenBank/DDBJ whole genome shotgun (WGS) entry which is preliminary data.</text>
</comment>
<dbReference type="InterPro" id="IPR050410">
    <property type="entry name" value="CCR4/nocturin_mRNA_transcr"/>
</dbReference>
<dbReference type="InterPro" id="IPR036691">
    <property type="entry name" value="Endo/exonu/phosph_ase_sf"/>
</dbReference>
<evidence type="ECO:0000313" key="4">
    <source>
        <dbReference type="EMBL" id="CAI3997313.1"/>
    </source>
</evidence>
<evidence type="ECO:0000256" key="2">
    <source>
        <dbReference type="ARBA" id="ARBA00022801"/>
    </source>
</evidence>
<dbReference type="Gene3D" id="3.60.10.10">
    <property type="entry name" value="Endonuclease/exonuclease/phosphatase"/>
    <property type="match status" value="1"/>
</dbReference>
<feature type="domain" description="Endonuclease/exonuclease/phosphatase" evidence="3">
    <location>
        <begin position="114"/>
        <end position="382"/>
    </location>
</feature>
<comment type="similarity">
    <text evidence="1">Belongs to the CCR4/nocturin family.</text>
</comment>
<dbReference type="GO" id="GO:0006139">
    <property type="term" value="P:nucleobase-containing compound metabolic process"/>
    <property type="evidence" value="ECO:0007669"/>
    <property type="project" value="UniProtKB-ARBA"/>
</dbReference>
<evidence type="ECO:0000313" key="5">
    <source>
        <dbReference type="EMBL" id="CAL4784625.1"/>
    </source>
</evidence>
<sequence>MDQWDPSSDVVFPGHLRSFSSATGYGFVHNKELQEKFGRDVYVHASLLPAGIVCGAKVVFTLGVNDRGQPQCRQVWEEDTSELDQNAIFELLPVAALKPFPGCSHVEEETIRLLSWNILAPSYCNGLYFKDVQSEFLRWSRRAWQIKALLFSLCPDIVCLQEVECQRLGELGLYSYQAEYLQRPAGATGTRLDGCLVAWRSDRFRLLRKKALRYDEHLPPDGERGHSGHVALLVELQPLDRLKQPLLVATTHLKFGEAEDLRLAQAKILLRSIEQFGNEQILLCGDLNCLPNSDTYNFLSQRLHSAYQDLEGDENGLCTATNANVCGEQGFAEIIDYCFLWDKDSLRRRWRPPSKVSLRQQLGATATAVPTLLRGGHWPSDHFPVAVDLVLTAQCLQ</sequence>
<evidence type="ECO:0000256" key="1">
    <source>
        <dbReference type="ARBA" id="ARBA00010774"/>
    </source>
</evidence>
<dbReference type="EMBL" id="CAMXCT020002319">
    <property type="protein sequence ID" value="CAL1150688.1"/>
    <property type="molecule type" value="Genomic_DNA"/>
</dbReference>
<organism evidence="4">
    <name type="scientific">Cladocopium goreaui</name>
    <dbReference type="NCBI Taxonomy" id="2562237"/>
    <lineage>
        <taxon>Eukaryota</taxon>
        <taxon>Sar</taxon>
        <taxon>Alveolata</taxon>
        <taxon>Dinophyceae</taxon>
        <taxon>Suessiales</taxon>
        <taxon>Symbiodiniaceae</taxon>
        <taxon>Cladocopium</taxon>
    </lineage>
</organism>
<dbReference type="Proteomes" id="UP001152797">
    <property type="component" value="Unassembled WGS sequence"/>
</dbReference>
<dbReference type="OrthoDB" id="10253982at2759"/>
<dbReference type="Pfam" id="PF03372">
    <property type="entry name" value="Exo_endo_phos"/>
    <property type="match status" value="1"/>
</dbReference>
<keyword evidence="6" id="KW-1185">Reference proteome</keyword>
<accession>A0A9P1CUR6</accession>
<proteinExistence type="inferred from homology"/>
<protein>
    <submittedName>
        <fullName evidence="5">Carbon catabolite repressor protein 4 homolog 3 (CCR4 homolog 3)</fullName>
    </submittedName>
</protein>
<dbReference type="GO" id="GO:0000175">
    <property type="term" value="F:3'-5'-RNA exonuclease activity"/>
    <property type="evidence" value="ECO:0007669"/>
    <property type="project" value="TreeGrafter"/>
</dbReference>
<reference evidence="5 6" key="2">
    <citation type="submission" date="2024-05" db="EMBL/GenBank/DDBJ databases">
        <authorList>
            <person name="Chen Y."/>
            <person name="Shah S."/>
            <person name="Dougan E. K."/>
            <person name="Thang M."/>
            <person name="Chan C."/>
        </authorList>
    </citation>
    <scope>NUCLEOTIDE SEQUENCE [LARGE SCALE GENOMIC DNA]</scope>
</reference>
<dbReference type="InterPro" id="IPR012340">
    <property type="entry name" value="NA-bd_OB-fold"/>
</dbReference>
<keyword evidence="2" id="KW-0378">Hydrolase</keyword>
<dbReference type="PANTHER" id="PTHR12121">
    <property type="entry name" value="CARBON CATABOLITE REPRESSOR PROTEIN 4"/>
    <property type="match status" value="1"/>
</dbReference>
<dbReference type="Gene3D" id="2.40.50.140">
    <property type="entry name" value="Nucleic acid-binding proteins"/>
    <property type="match status" value="1"/>
</dbReference>